<proteinExistence type="predicted"/>
<reference evidence="1 2" key="1">
    <citation type="submission" date="2015-01" db="EMBL/GenBank/DDBJ databases">
        <title>The Genome Sequence of Capronia semiimmersa CBS27337.</title>
        <authorList>
            <consortium name="The Broad Institute Genomics Platform"/>
            <person name="Cuomo C."/>
            <person name="de Hoog S."/>
            <person name="Gorbushina A."/>
            <person name="Stielow B."/>
            <person name="Teixiera M."/>
            <person name="Abouelleil A."/>
            <person name="Chapman S.B."/>
            <person name="Priest M."/>
            <person name="Young S.K."/>
            <person name="Wortman J."/>
            <person name="Nusbaum C."/>
            <person name="Birren B."/>
        </authorList>
    </citation>
    <scope>NUCLEOTIDE SEQUENCE [LARGE SCALE GENOMIC DNA]</scope>
    <source>
        <strain evidence="1 2">CBS 27337</strain>
    </source>
</reference>
<dbReference type="InterPro" id="IPR002347">
    <property type="entry name" value="SDR_fam"/>
</dbReference>
<name>A0A0D2DQ64_9EURO</name>
<dbReference type="Proteomes" id="UP000054266">
    <property type="component" value="Unassembled WGS sequence"/>
</dbReference>
<dbReference type="PANTHER" id="PTHR45458:SF2">
    <property type="entry name" value="OXIDOREDUCTASE, SHORT CHAIN DEHYDROGENASE_REDUCTASE FAMILY SUPERFAMILY (AFU_ORTHOLOGUE AFUA_3G13450)"/>
    <property type="match status" value="1"/>
</dbReference>
<organism evidence="1 2">
    <name type="scientific">Phialophora macrospora</name>
    <dbReference type="NCBI Taxonomy" id="1851006"/>
    <lineage>
        <taxon>Eukaryota</taxon>
        <taxon>Fungi</taxon>
        <taxon>Dikarya</taxon>
        <taxon>Ascomycota</taxon>
        <taxon>Pezizomycotina</taxon>
        <taxon>Eurotiomycetes</taxon>
        <taxon>Chaetothyriomycetidae</taxon>
        <taxon>Chaetothyriales</taxon>
        <taxon>Herpotrichiellaceae</taxon>
        <taxon>Phialophora</taxon>
    </lineage>
</organism>
<dbReference type="InterPro" id="IPR036291">
    <property type="entry name" value="NAD(P)-bd_dom_sf"/>
</dbReference>
<dbReference type="SUPFAM" id="SSF51735">
    <property type="entry name" value="NAD(P)-binding Rossmann-fold domains"/>
    <property type="match status" value="1"/>
</dbReference>
<gene>
    <name evidence="1" type="ORF">PV04_09316</name>
</gene>
<evidence type="ECO:0000313" key="2">
    <source>
        <dbReference type="Proteomes" id="UP000054266"/>
    </source>
</evidence>
<dbReference type="GO" id="GO:0016616">
    <property type="term" value="F:oxidoreductase activity, acting on the CH-OH group of donors, NAD or NADP as acceptor"/>
    <property type="evidence" value="ECO:0007669"/>
    <property type="project" value="TreeGrafter"/>
</dbReference>
<evidence type="ECO:0000313" key="1">
    <source>
        <dbReference type="EMBL" id="KIW64377.1"/>
    </source>
</evidence>
<sequence length="257" mass="27264">MPNILVVGASRGLGLALAQHYASKPSTTVYGTTRKSSPHPPSNSSIQWISDIDLMKATCGADLASQVTGTPFSAVFITAGIFKLESFDDPGPDWDVEVATYTTSAIAPPFIVSALYKAGCLHTGAKVVLISSEAGSLTLQQAGGGGNYAHHASKSAVNMVGLQLKYDLEPHGVAIAMVHPSFMRTEMTKGVGFDEAWDANEALTPEEAATLVGDWTDNDLDMTKSGQFWAPRGTRDIGSWKEVMGGEHIKGPVQLPW</sequence>
<accession>A0A0D2DQ64</accession>
<protein>
    <submittedName>
        <fullName evidence="1">Uncharacterized protein</fullName>
    </submittedName>
</protein>
<dbReference type="AlphaFoldDB" id="A0A0D2DQ64"/>
<dbReference type="Pfam" id="PF00106">
    <property type="entry name" value="adh_short"/>
    <property type="match status" value="1"/>
</dbReference>
<dbReference type="PANTHER" id="PTHR45458">
    <property type="entry name" value="SHORT-CHAIN DEHYDROGENASE/REDUCTASE SDR"/>
    <property type="match status" value="1"/>
</dbReference>
<dbReference type="InterPro" id="IPR052184">
    <property type="entry name" value="SDR_enzymes"/>
</dbReference>
<dbReference type="HOGENOM" id="CLU_010194_9_1_1"/>
<keyword evidence="2" id="KW-1185">Reference proteome</keyword>
<dbReference type="Gene3D" id="3.40.50.720">
    <property type="entry name" value="NAD(P)-binding Rossmann-like Domain"/>
    <property type="match status" value="1"/>
</dbReference>
<dbReference type="PRINTS" id="PR00081">
    <property type="entry name" value="GDHRDH"/>
</dbReference>
<dbReference type="EMBL" id="KN846961">
    <property type="protein sequence ID" value="KIW64377.1"/>
    <property type="molecule type" value="Genomic_DNA"/>
</dbReference>